<reference evidence="1" key="2">
    <citation type="submission" date="2024-10" db="UniProtKB">
        <authorList>
            <consortium name="EnsemblProtists"/>
        </authorList>
    </citation>
    <scope>IDENTIFICATION</scope>
</reference>
<dbReference type="RefSeq" id="XP_005765678.1">
    <property type="nucleotide sequence ID" value="XM_005765621.1"/>
</dbReference>
<dbReference type="PaxDb" id="2903-EOD13249"/>
<dbReference type="EnsemblProtists" id="EOD13249">
    <property type="protein sequence ID" value="EOD13249"/>
    <property type="gene ID" value="EMIHUDRAFT_247081"/>
</dbReference>
<organism evidence="1 2">
    <name type="scientific">Emiliania huxleyi (strain CCMP1516)</name>
    <dbReference type="NCBI Taxonomy" id="280463"/>
    <lineage>
        <taxon>Eukaryota</taxon>
        <taxon>Haptista</taxon>
        <taxon>Haptophyta</taxon>
        <taxon>Prymnesiophyceae</taxon>
        <taxon>Isochrysidales</taxon>
        <taxon>Noelaerhabdaceae</taxon>
        <taxon>Emiliania</taxon>
    </lineage>
</organism>
<proteinExistence type="predicted"/>
<sequence length="83" mass="9177">MVYRSESASEQDAQRRREGIYNFFQAALLLLLAEEEGRCGEASGAVARLLDSLGRAATRPRVAAYHNVRNQSARDMCVSCLEA</sequence>
<dbReference type="HOGENOM" id="CLU_2547343_0_0_1"/>
<keyword evidence="2" id="KW-1185">Reference proteome</keyword>
<dbReference type="AlphaFoldDB" id="A0A0D3IPR4"/>
<dbReference type="KEGG" id="ehx:EMIHUDRAFT_247081"/>
<dbReference type="Proteomes" id="UP000013827">
    <property type="component" value="Unassembled WGS sequence"/>
</dbReference>
<protein>
    <submittedName>
        <fullName evidence="1">Uncharacterized protein</fullName>
    </submittedName>
</protein>
<evidence type="ECO:0000313" key="1">
    <source>
        <dbReference type="EnsemblProtists" id="EOD13249"/>
    </source>
</evidence>
<dbReference type="GeneID" id="17259401"/>
<evidence type="ECO:0000313" key="2">
    <source>
        <dbReference type="Proteomes" id="UP000013827"/>
    </source>
</evidence>
<accession>A0A0D3IPR4</accession>
<name>A0A0D3IPR4_EMIH1</name>
<reference evidence="2" key="1">
    <citation type="journal article" date="2013" name="Nature">
        <title>Pan genome of the phytoplankton Emiliania underpins its global distribution.</title>
        <authorList>
            <person name="Read B.A."/>
            <person name="Kegel J."/>
            <person name="Klute M.J."/>
            <person name="Kuo A."/>
            <person name="Lefebvre S.C."/>
            <person name="Maumus F."/>
            <person name="Mayer C."/>
            <person name="Miller J."/>
            <person name="Monier A."/>
            <person name="Salamov A."/>
            <person name="Young J."/>
            <person name="Aguilar M."/>
            <person name="Claverie J.M."/>
            <person name="Frickenhaus S."/>
            <person name="Gonzalez K."/>
            <person name="Herman E.K."/>
            <person name="Lin Y.C."/>
            <person name="Napier J."/>
            <person name="Ogata H."/>
            <person name="Sarno A.F."/>
            <person name="Shmutz J."/>
            <person name="Schroeder D."/>
            <person name="de Vargas C."/>
            <person name="Verret F."/>
            <person name="von Dassow P."/>
            <person name="Valentin K."/>
            <person name="Van de Peer Y."/>
            <person name="Wheeler G."/>
            <person name="Dacks J.B."/>
            <person name="Delwiche C.F."/>
            <person name="Dyhrman S.T."/>
            <person name="Glockner G."/>
            <person name="John U."/>
            <person name="Richards T."/>
            <person name="Worden A.Z."/>
            <person name="Zhang X."/>
            <person name="Grigoriev I.V."/>
            <person name="Allen A.E."/>
            <person name="Bidle K."/>
            <person name="Borodovsky M."/>
            <person name="Bowler C."/>
            <person name="Brownlee C."/>
            <person name="Cock J.M."/>
            <person name="Elias M."/>
            <person name="Gladyshev V.N."/>
            <person name="Groth M."/>
            <person name="Guda C."/>
            <person name="Hadaegh A."/>
            <person name="Iglesias-Rodriguez M.D."/>
            <person name="Jenkins J."/>
            <person name="Jones B.M."/>
            <person name="Lawson T."/>
            <person name="Leese F."/>
            <person name="Lindquist E."/>
            <person name="Lobanov A."/>
            <person name="Lomsadze A."/>
            <person name="Malik S.B."/>
            <person name="Marsh M.E."/>
            <person name="Mackinder L."/>
            <person name="Mock T."/>
            <person name="Mueller-Roeber B."/>
            <person name="Pagarete A."/>
            <person name="Parker M."/>
            <person name="Probert I."/>
            <person name="Quesneville H."/>
            <person name="Raines C."/>
            <person name="Rensing S.A."/>
            <person name="Riano-Pachon D.M."/>
            <person name="Richier S."/>
            <person name="Rokitta S."/>
            <person name="Shiraiwa Y."/>
            <person name="Soanes D.M."/>
            <person name="van der Giezen M."/>
            <person name="Wahlund T.M."/>
            <person name="Williams B."/>
            <person name="Wilson W."/>
            <person name="Wolfe G."/>
            <person name="Wurch L.L."/>
        </authorList>
    </citation>
    <scope>NUCLEOTIDE SEQUENCE</scope>
</reference>